<evidence type="ECO:0000256" key="4">
    <source>
        <dbReference type="ARBA" id="ARBA00022618"/>
    </source>
</evidence>
<feature type="binding site" evidence="12">
    <location>
        <position position="337"/>
    </location>
    <ligand>
        <name>UDP-N-acetyl-alpha-D-glucosamine</name>
        <dbReference type="ChEBI" id="CHEBI:57705"/>
    </ligand>
</feature>
<dbReference type="EC" id="2.5.1.7" evidence="12"/>
<evidence type="ECO:0000256" key="3">
    <source>
        <dbReference type="ARBA" id="ARBA00022490"/>
    </source>
</evidence>
<dbReference type="PANTHER" id="PTHR43783">
    <property type="entry name" value="UDP-N-ACETYLGLUCOSAMINE 1-CARBOXYVINYLTRANSFERASE"/>
    <property type="match status" value="1"/>
</dbReference>
<keyword evidence="7 12" id="KW-0573">Peptidoglycan synthesis</keyword>
<dbReference type="AlphaFoldDB" id="A0A517RHM1"/>
<dbReference type="GO" id="GO:0009252">
    <property type="term" value="P:peptidoglycan biosynthetic process"/>
    <property type="evidence" value="ECO:0007669"/>
    <property type="project" value="UniProtKB-UniRule"/>
</dbReference>
<dbReference type="InterPro" id="IPR036968">
    <property type="entry name" value="Enolpyruvate_Tfrase_sf"/>
</dbReference>
<feature type="binding site" evidence="12">
    <location>
        <begin position="122"/>
        <end position="126"/>
    </location>
    <ligand>
        <name>UDP-N-acetyl-alpha-D-glucosamine</name>
        <dbReference type="ChEBI" id="CHEBI:57705"/>
    </ligand>
</feature>
<keyword evidence="3 12" id="KW-0963">Cytoplasm</keyword>
<feature type="region of interest" description="Disordered" evidence="13">
    <location>
        <begin position="428"/>
        <end position="477"/>
    </location>
</feature>
<comment type="subcellular location">
    <subcellularLocation>
        <location evidence="1 12">Cytoplasm</location>
    </subcellularLocation>
</comment>
<evidence type="ECO:0000256" key="11">
    <source>
        <dbReference type="ARBA" id="ARBA00047527"/>
    </source>
</evidence>
<keyword evidence="4 12" id="KW-0132">Cell division</keyword>
<dbReference type="GO" id="GO:0019277">
    <property type="term" value="P:UDP-N-acetylgalactosamine biosynthetic process"/>
    <property type="evidence" value="ECO:0007669"/>
    <property type="project" value="InterPro"/>
</dbReference>
<dbReference type="PROSITE" id="PS51257">
    <property type="entry name" value="PROKAR_LIPOPROTEIN"/>
    <property type="match status" value="1"/>
</dbReference>
<dbReference type="Pfam" id="PF00275">
    <property type="entry name" value="EPSP_synthase"/>
    <property type="match status" value="1"/>
</dbReference>
<feature type="active site" description="Proton donor" evidence="12">
    <location>
        <position position="117"/>
    </location>
</feature>
<dbReference type="InterPro" id="IPR005750">
    <property type="entry name" value="UDP_GlcNAc_COvinyl_MurA"/>
</dbReference>
<keyword evidence="6 12" id="KW-0133">Cell shape</keyword>
<feature type="binding site" evidence="12">
    <location>
        <position position="93"/>
    </location>
    <ligand>
        <name>UDP-N-acetyl-alpha-D-glucosamine</name>
        <dbReference type="ChEBI" id="CHEBI:57705"/>
    </ligand>
</feature>
<dbReference type="HAMAP" id="MF_00111">
    <property type="entry name" value="MurA"/>
    <property type="match status" value="1"/>
</dbReference>
<dbReference type="OrthoDB" id="9803760at2"/>
<comment type="function">
    <text evidence="12">Cell wall formation. Adds enolpyruvyl to UDP-N-acetylglucosamine.</text>
</comment>
<evidence type="ECO:0000256" key="7">
    <source>
        <dbReference type="ARBA" id="ARBA00022984"/>
    </source>
</evidence>
<dbReference type="CDD" id="cd01555">
    <property type="entry name" value="UdpNAET"/>
    <property type="match status" value="1"/>
</dbReference>
<dbReference type="NCBIfam" id="NF006873">
    <property type="entry name" value="PRK09369.1"/>
    <property type="match status" value="1"/>
</dbReference>
<evidence type="ECO:0000259" key="14">
    <source>
        <dbReference type="Pfam" id="PF00275"/>
    </source>
</evidence>
<gene>
    <name evidence="12 15" type="primary">murA</name>
    <name evidence="15" type="ORF">Pan241w_34520</name>
</gene>
<dbReference type="GO" id="GO:0008360">
    <property type="term" value="P:regulation of cell shape"/>
    <property type="evidence" value="ECO:0007669"/>
    <property type="project" value="UniProtKB-KW"/>
</dbReference>
<dbReference type="GO" id="GO:0005737">
    <property type="term" value="C:cytoplasm"/>
    <property type="evidence" value="ECO:0007669"/>
    <property type="project" value="UniProtKB-SubCell"/>
</dbReference>
<feature type="modified residue" description="2-(S-cysteinyl)pyruvic acid O-phosphothioketal" evidence="12">
    <location>
        <position position="117"/>
    </location>
</feature>
<feature type="binding site" evidence="12">
    <location>
        <begin position="22"/>
        <end position="23"/>
    </location>
    <ligand>
        <name>phosphoenolpyruvate</name>
        <dbReference type="ChEBI" id="CHEBI:58702"/>
    </ligand>
</feature>
<keyword evidence="5 12" id="KW-0808">Transferase</keyword>
<feature type="domain" description="Enolpyruvate transferase" evidence="14">
    <location>
        <begin position="6"/>
        <end position="416"/>
    </location>
</feature>
<dbReference type="GO" id="GO:0051301">
    <property type="term" value="P:cell division"/>
    <property type="evidence" value="ECO:0007669"/>
    <property type="project" value="UniProtKB-KW"/>
</dbReference>
<evidence type="ECO:0000256" key="1">
    <source>
        <dbReference type="ARBA" id="ARBA00004496"/>
    </source>
</evidence>
<dbReference type="PANTHER" id="PTHR43783:SF1">
    <property type="entry name" value="UDP-N-ACETYLGLUCOSAMINE 1-CARBOXYVINYLTRANSFERASE"/>
    <property type="match status" value="1"/>
</dbReference>
<accession>A0A517RHM1</accession>
<proteinExistence type="inferred from homology"/>
<dbReference type="InterPro" id="IPR050068">
    <property type="entry name" value="MurA_subfamily"/>
</dbReference>
<evidence type="ECO:0000256" key="5">
    <source>
        <dbReference type="ARBA" id="ARBA00022679"/>
    </source>
</evidence>
<dbReference type="Proteomes" id="UP000317171">
    <property type="component" value="Chromosome"/>
</dbReference>
<evidence type="ECO:0000256" key="12">
    <source>
        <dbReference type="HAMAP-Rule" id="MF_00111"/>
    </source>
</evidence>
<name>A0A517RHM1_9PLAN</name>
<comment type="similarity">
    <text evidence="10 12">Belongs to the EPSP synthase family. MurA subfamily.</text>
</comment>
<evidence type="ECO:0000313" key="15">
    <source>
        <dbReference type="EMBL" id="QDT43352.1"/>
    </source>
</evidence>
<reference evidence="15 16" key="1">
    <citation type="submission" date="2019-02" db="EMBL/GenBank/DDBJ databases">
        <title>Deep-cultivation of Planctomycetes and their phenomic and genomic characterization uncovers novel biology.</title>
        <authorList>
            <person name="Wiegand S."/>
            <person name="Jogler M."/>
            <person name="Boedeker C."/>
            <person name="Pinto D."/>
            <person name="Vollmers J."/>
            <person name="Rivas-Marin E."/>
            <person name="Kohn T."/>
            <person name="Peeters S.H."/>
            <person name="Heuer A."/>
            <person name="Rast P."/>
            <person name="Oberbeckmann S."/>
            <person name="Bunk B."/>
            <person name="Jeske O."/>
            <person name="Meyerdierks A."/>
            <person name="Storesund J.E."/>
            <person name="Kallscheuer N."/>
            <person name="Luecker S."/>
            <person name="Lage O.M."/>
            <person name="Pohl T."/>
            <person name="Merkel B.J."/>
            <person name="Hornburger P."/>
            <person name="Mueller R.-W."/>
            <person name="Bruemmer F."/>
            <person name="Labrenz M."/>
            <person name="Spormann A.M."/>
            <person name="Op den Camp H."/>
            <person name="Overmann J."/>
            <person name="Amann R."/>
            <person name="Jetten M.S.M."/>
            <person name="Mascher T."/>
            <person name="Medema M.H."/>
            <person name="Devos D.P."/>
            <person name="Kaster A.-K."/>
            <person name="Ovreas L."/>
            <person name="Rohde M."/>
            <person name="Galperin M.Y."/>
            <person name="Jogler C."/>
        </authorList>
    </citation>
    <scope>NUCLEOTIDE SEQUENCE [LARGE SCALE GENOMIC DNA]</scope>
    <source>
        <strain evidence="15 16">Pan241w</strain>
    </source>
</reference>
<evidence type="ECO:0000256" key="2">
    <source>
        <dbReference type="ARBA" id="ARBA00004752"/>
    </source>
</evidence>
<comment type="pathway">
    <text evidence="2 12">Cell wall biogenesis; peptidoglycan biosynthesis.</text>
</comment>
<sequence>MDMFLVRGGERLSGCVSVSGAKNSALPLMAAALACEGETVLHSIPNLVDVTTQSQVLGSLGMQVDRDESGALRLKTVDETSCIADYDLVRRMRASVCVLGPLLAKRRMACVSLPGGCNIGDRPIDLHLKGLSALGAQIRVDRGYVIARADRLRGANIFLGGAFGSTVTGTCNVMIAAALAKGTTTIESAACEPEVVDVGNFLNAAGAQIEGLGTPFLTIEGVEQLNGIEHEVIPDRIEAATLMIAAAITGGDVRLNRVRPDHITAVIEKLREIGVTIQLEFPDQPAKKQSVFIRVTQPLKSVDCIALPYPGIPTDVQAQLMSLLACVPGISIVTDKVFPDRFMHASELARMGANIRRESASAILNGDSRLSGACVMASDLRASAALVLAGLAAEGETVIRRIYHLDRGYEKLEEKLITLGANVQRVKDEPKNMPDSLKLTDGESRPSYSELLDALTGPHWNQTPSDKLAQPPQGADS</sequence>
<keyword evidence="9 12" id="KW-0961">Cell wall biogenesis/degradation</keyword>
<dbReference type="EMBL" id="CP036269">
    <property type="protein sequence ID" value="QDT43352.1"/>
    <property type="molecule type" value="Genomic_DNA"/>
</dbReference>
<dbReference type="GO" id="GO:0008760">
    <property type="term" value="F:UDP-N-acetylglucosamine 1-carboxyvinyltransferase activity"/>
    <property type="evidence" value="ECO:0007669"/>
    <property type="project" value="UniProtKB-UniRule"/>
</dbReference>
<evidence type="ECO:0000256" key="13">
    <source>
        <dbReference type="SAM" id="MobiDB-lite"/>
    </source>
</evidence>
<feature type="binding site" evidence="12">
    <location>
        <position position="315"/>
    </location>
    <ligand>
        <name>UDP-N-acetyl-alpha-D-glucosamine</name>
        <dbReference type="ChEBI" id="CHEBI:57705"/>
    </ligand>
</feature>
<keyword evidence="12" id="KW-0670">Pyruvate</keyword>
<evidence type="ECO:0000256" key="8">
    <source>
        <dbReference type="ARBA" id="ARBA00023306"/>
    </source>
</evidence>
<protein>
    <recommendedName>
        <fullName evidence="12">UDP-N-acetylglucosamine 1-carboxyvinyltransferase</fullName>
        <ecNumber evidence="12">2.5.1.7</ecNumber>
    </recommendedName>
    <alternativeName>
        <fullName evidence="12">Enoylpyruvate transferase</fullName>
    </alternativeName>
    <alternativeName>
        <fullName evidence="12">UDP-N-acetylglucosamine enolpyruvyl transferase</fullName>
        <shortName evidence="12">EPT</shortName>
    </alternativeName>
</protein>
<keyword evidence="8 12" id="KW-0131">Cell cycle</keyword>
<dbReference type="InterPro" id="IPR013792">
    <property type="entry name" value="RNA3'P_cycl/enolpyr_Trfase_a/b"/>
</dbReference>
<comment type="caution">
    <text evidence="12">Lacks conserved residue(s) required for the propagation of feature annotation.</text>
</comment>
<dbReference type="SUPFAM" id="SSF55205">
    <property type="entry name" value="EPT/RTPC-like"/>
    <property type="match status" value="1"/>
</dbReference>
<comment type="catalytic activity">
    <reaction evidence="11 12">
        <text>phosphoenolpyruvate + UDP-N-acetyl-alpha-D-glucosamine = UDP-N-acetyl-3-O-(1-carboxyvinyl)-alpha-D-glucosamine + phosphate</text>
        <dbReference type="Rhea" id="RHEA:18681"/>
        <dbReference type="ChEBI" id="CHEBI:43474"/>
        <dbReference type="ChEBI" id="CHEBI:57705"/>
        <dbReference type="ChEBI" id="CHEBI:58702"/>
        <dbReference type="ChEBI" id="CHEBI:68483"/>
        <dbReference type="EC" id="2.5.1.7"/>
    </reaction>
</comment>
<evidence type="ECO:0000313" key="16">
    <source>
        <dbReference type="Proteomes" id="UP000317171"/>
    </source>
</evidence>
<dbReference type="KEGG" id="gaz:Pan241w_34520"/>
<evidence type="ECO:0000256" key="6">
    <source>
        <dbReference type="ARBA" id="ARBA00022960"/>
    </source>
</evidence>
<dbReference type="UniPathway" id="UPA00219"/>
<dbReference type="Gene3D" id="3.65.10.10">
    <property type="entry name" value="Enolpyruvate transferase domain"/>
    <property type="match status" value="2"/>
</dbReference>
<evidence type="ECO:0000256" key="9">
    <source>
        <dbReference type="ARBA" id="ARBA00023316"/>
    </source>
</evidence>
<dbReference type="InterPro" id="IPR001986">
    <property type="entry name" value="Enolpyruvate_Tfrase_dom"/>
</dbReference>
<dbReference type="NCBIfam" id="TIGR01072">
    <property type="entry name" value="murA"/>
    <property type="match status" value="1"/>
</dbReference>
<dbReference type="RefSeq" id="WP_145217967.1">
    <property type="nucleotide sequence ID" value="NZ_CP036269.1"/>
</dbReference>
<feature type="compositionally biased region" description="Basic and acidic residues" evidence="13">
    <location>
        <begin position="428"/>
        <end position="444"/>
    </location>
</feature>
<dbReference type="GO" id="GO:0071555">
    <property type="term" value="P:cell wall organization"/>
    <property type="evidence" value="ECO:0007669"/>
    <property type="project" value="UniProtKB-KW"/>
</dbReference>
<evidence type="ECO:0000256" key="10">
    <source>
        <dbReference type="ARBA" id="ARBA00038367"/>
    </source>
</evidence>
<organism evidence="15 16">
    <name type="scientific">Gimesia alba</name>
    <dbReference type="NCBI Taxonomy" id="2527973"/>
    <lineage>
        <taxon>Bacteria</taxon>
        <taxon>Pseudomonadati</taxon>
        <taxon>Planctomycetota</taxon>
        <taxon>Planctomycetia</taxon>
        <taxon>Planctomycetales</taxon>
        <taxon>Planctomycetaceae</taxon>
        <taxon>Gimesia</taxon>
    </lineage>
</organism>
<keyword evidence="16" id="KW-1185">Reference proteome</keyword>